<name>A0AA42R275_ENTCL</name>
<sequence length="167" mass="18821">MIAELSAAMAAIKETAGLAKVINDAKTDAEVKAATIELQSRLITLQAECFSLCDLIRQREEEAILLKAKIAEYEDFSSQTEGYVLNQLDFGSFVYSKKELVGEEQVEVHLCPQCHAKRQISILQPTGEASFNSHTKKWYFQSRCHNCDSVYSMNVSNYNPEIYAPWS</sequence>
<gene>
    <name evidence="1" type="ORF">N5E88_23200</name>
</gene>
<dbReference type="AlphaFoldDB" id="A0AA42R275"/>
<accession>A0AA42R275</accession>
<evidence type="ECO:0000313" key="1">
    <source>
        <dbReference type="EMBL" id="MDH1482371.1"/>
    </source>
</evidence>
<proteinExistence type="predicted"/>
<evidence type="ECO:0000313" key="2">
    <source>
        <dbReference type="Proteomes" id="UP001161707"/>
    </source>
</evidence>
<dbReference type="RefSeq" id="WP_072015910.1">
    <property type="nucleotide sequence ID" value="NZ_CP104836.1"/>
</dbReference>
<organism evidence="1 2">
    <name type="scientific">Enterobacter cloacae</name>
    <dbReference type="NCBI Taxonomy" id="550"/>
    <lineage>
        <taxon>Bacteria</taxon>
        <taxon>Pseudomonadati</taxon>
        <taxon>Pseudomonadota</taxon>
        <taxon>Gammaproteobacteria</taxon>
        <taxon>Enterobacterales</taxon>
        <taxon>Enterobacteriaceae</taxon>
        <taxon>Enterobacter</taxon>
        <taxon>Enterobacter cloacae complex</taxon>
    </lineage>
</organism>
<dbReference type="EMBL" id="JAOCIY010000105">
    <property type="protein sequence ID" value="MDH1482371.1"/>
    <property type="molecule type" value="Genomic_DNA"/>
</dbReference>
<dbReference type="Proteomes" id="UP001161707">
    <property type="component" value="Unassembled WGS sequence"/>
</dbReference>
<comment type="caution">
    <text evidence="1">The sequence shown here is derived from an EMBL/GenBank/DDBJ whole genome shotgun (WGS) entry which is preliminary data.</text>
</comment>
<protein>
    <submittedName>
        <fullName evidence="1">Uncharacterized protein</fullName>
    </submittedName>
</protein>
<reference evidence="1" key="1">
    <citation type="submission" date="2022-09" db="EMBL/GenBank/DDBJ databases">
        <title>Intensive care unit water sources are persistently colonized with multi-drug resistant bacteria and are the site of extensive horizontal gene transfer of antibiotic resistance genes.</title>
        <authorList>
            <person name="Diorio-Toth L."/>
        </authorList>
    </citation>
    <scope>NUCLEOTIDE SEQUENCE</scope>
    <source>
        <strain evidence="1">GD03711</strain>
    </source>
</reference>